<dbReference type="Pfam" id="PF00126">
    <property type="entry name" value="HTH_1"/>
    <property type="match status" value="1"/>
</dbReference>
<dbReference type="CDD" id="cd05466">
    <property type="entry name" value="PBP2_LTTR_substrate"/>
    <property type="match status" value="1"/>
</dbReference>
<dbReference type="Gene3D" id="1.10.10.10">
    <property type="entry name" value="Winged helix-like DNA-binding domain superfamily/Winged helix DNA-binding domain"/>
    <property type="match status" value="1"/>
</dbReference>
<evidence type="ECO:0000256" key="1">
    <source>
        <dbReference type="ARBA" id="ARBA00009437"/>
    </source>
</evidence>
<dbReference type="GO" id="GO:0003700">
    <property type="term" value="F:DNA-binding transcription factor activity"/>
    <property type="evidence" value="ECO:0007669"/>
    <property type="project" value="InterPro"/>
</dbReference>
<keyword evidence="4" id="KW-0804">Transcription</keyword>
<evidence type="ECO:0000313" key="7">
    <source>
        <dbReference type="Proteomes" id="UP000273083"/>
    </source>
</evidence>
<dbReference type="SUPFAM" id="SSF46785">
    <property type="entry name" value="Winged helix' DNA-binding domain"/>
    <property type="match status" value="1"/>
</dbReference>
<organism evidence="6 7">
    <name type="scientific">Mobilisporobacter senegalensis</name>
    <dbReference type="NCBI Taxonomy" id="1329262"/>
    <lineage>
        <taxon>Bacteria</taxon>
        <taxon>Bacillati</taxon>
        <taxon>Bacillota</taxon>
        <taxon>Clostridia</taxon>
        <taxon>Lachnospirales</taxon>
        <taxon>Lachnospiraceae</taxon>
        <taxon>Mobilisporobacter</taxon>
    </lineage>
</organism>
<comment type="similarity">
    <text evidence="1">Belongs to the LysR transcriptional regulatory family.</text>
</comment>
<dbReference type="InterPro" id="IPR000847">
    <property type="entry name" value="LysR_HTH_N"/>
</dbReference>
<dbReference type="AlphaFoldDB" id="A0A3N1XW38"/>
<reference evidence="6 7" key="1">
    <citation type="submission" date="2018-11" db="EMBL/GenBank/DDBJ databases">
        <title>Genomic Encyclopedia of Type Strains, Phase IV (KMG-IV): sequencing the most valuable type-strain genomes for metagenomic binning, comparative biology and taxonomic classification.</title>
        <authorList>
            <person name="Goeker M."/>
        </authorList>
    </citation>
    <scope>NUCLEOTIDE SEQUENCE [LARGE SCALE GENOMIC DNA]</scope>
    <source>
        <strain evidence="6 7">DSM 26537</strain>
    </source>
</reference>
<evidence type="ECO:0000256" key="4">
    <source>
        <dbReference type="ARBA" id="ARBA00023163"/>
    </source>
</evidence>
<dbReference type="Gene3D" id="3.40.190.290">
    <property type="match status" value="1"/>
</dbReference>
<protein>
    <submittedName>
        <fullName evidence="6">DNA-binding transcriptional LysR family regulator</fullName>
    </submittedName>
</protein>
<dbReference type="PRINTS" id="PR00039">
    <property type="entry name" value="HTHLYSR"/>
</dbReference>
<evidence type="ECO:0000259" key="5">
    <source>
        <dbReference type="PROSITE" id="PS50931"/>
    </source>
</evidence>
<keyword evidence="3 6" id="KW-0238">DNA-binding</keyword>
<dbReference type="RefSeq" id="WP_123608507.1">
    <property type="nucleotide sequence ID" value="NZ_RJVG01000002.1"/>
</dbReference>
<dbReference type="Proteomes" id="UP000273083">
    <property type="component" value="Unassembled WGS sequence"/>
</dbReference>
<dbReference type="InterPro" id="IPR005119">
    <property type="entry name" value="LysR_subst-bd"/>
</dbReference>
<dbReference type="PROSITE" id="PS50931">
    <property type="entry name" value="HTH_LYSR"/>
    <property type="match status" value="1"/>
</dbReference>
<dbReference type="InterPro" id="IPR036390">
    <property type="entry name" value="WH_DNA-bd_sf"/>
</dbReference>
<dbReference type="Pfam" id="PF03466">
    <property type="entry name" value="LysR_substrate"/>
    <property type="match status" value="1"/>
</dbReference>
<dbReference type="GO" id="GO:0032993">
    <property type="term" value="C:protein-DNA complex"/>
    <property type="evidence" value="ECO:0007669"/>
    <property type="project" value="TreeGrafter"/>
</dbReference>
<dbReference type="GO" id="GO:0003677">
    <property type="term" value="F:DNA binding"/>
    <property type="evidence" value="ECO:0007669"/>
    <property type="project" value="UniProtKB-KW"/>
</dbReference>
<comment type="caution">
    <text evidence="6">The sequence shown here is derived from an EMBL/GenBank/DDBJ whole genome shotgun (WGS) entry which is preliminary data.</text>
</comment>
<keyword evidence="2" id="KW-0805">Transcription regulation</keyword>
<evidence type="ECO:0000256" key="2">
    <source>
        <dbReference type="ARBA" id="ARBA00023015"/>
    </source>
</evidence>
<proteinExistence type="inferred from homology"/>
<dbReference type="EMBL" id="RJVG01000002">
    <property type="protein sequence ID" value="ROR30830.1"/>
    <property type="molecule type" value="Genomic_DNA"/>
</dbReference>
<sequence>MTIQQCKYTIATSEYGTFREAANHLFLAQSSLSASIKELEKELGITIFERSKKGIRITVEGAEFLEYAKQIVAQADLIENRYHGNTSNVNRFSVSSQHYDFASEAFARLMKENQENEYDYRFRETKTYEVIENVKSMDSEIGILYVNDFNEKVMYQNFALNNLEFHPLLKSRPHIFISKNHPLAGREIVLIDELKIFPYITFGQDKNSSIQFAEEVYNFTDSTMQIKVDDRATLLNLLVETDGYTIGSGVIGSDVEKKELTSIPINLDQIYTIGWISHKGRQLSKEGKRYINILTHLINN</sequence>
<dbReference type="PANTHER" id="PTHR30346:SF0">
    <property type="entry name" value="HCA OPERON TRANSCRIPTIONAL ACTIVATOR HCAR"/>
    <property type="match status" value="1"/>
</dbReference>
<keyword evidence="7" id="KW-1185">Reference proteome</keyword>
<dbReference type="OrthoDB" id="9803714at2"/>
<dbReference type="SUPFAM" id="SSF53850">
    <property type="entry name" value="Periplasmic binding protein-like II"/>
    <property type="match status" value="1"/>
</dbReference>
<evidence type="ECO:0000313" key="6">
    <source>
        <dbReference type="EMBL" id="ROR30830.1"/>
    </source>
</evidence>
<accession>A0A3N1XW38</accession>
<dbReference type="FunFam" id="1.10.10.10:FF:000001">
    <property type="entry name" value="LysR family transcriptional regulator"/>
    <property type="match status" value="1"/>
</dbReference>
<evidence type="ECO:0000256" key="3">
    <source>
        <dbReference type="ARBA" id="ARBA00023125"/>
    </source>
</evidence>
<name>A0A3N1XW38_9FIRM</name>
<dbReference type="PANTHER" id="PTHR30346">
    <property type="entry name" value="TRANSCRIPTIONAL DUAL REGULATOR HCAR-RELATED"/>
    <property type="match status" value="1"/>
</dbReference>
<feature type="domain" description="HTH lysR-type" evidence="5">
    <location>
        <begin position="1"/>
        <end position="58"/>
    </location>
</feature>
<gene>
    <name evidence="6" type="ORF">EDD66_102486</name>
</gene>
<dbReference type="InterPro" id="IPR036388">
    <property type="entry name" value="WH-like_DNA-bd_sf"/>
</dbReference>